<feature type="domain" description="Gfo/Idh/MocA-like oxidoreductase N-terminal" evidence="2">
    <location>
        <begin position="33"/>
        <end position="153"/>
    </location>
</feature>
<dbReference type="SUPFAM" id="SSF55347">
    <property type="entry name" value="Glyceraldehyde-3-phosphate dehydrogenase-like, C-terminal domain"/>
    <property type="match status" value="1"/>
</dbReference>
<evidence type="ECO:0000256" key="1">
    <source>
        <dbReference type="ARBA" id="ARBA00023002"/>
    </source>
</evidence>
<dbReference type="Gene3D" id="3.40.50.720">
    <property type="entry name" value="NAD(P)-binding Rossmann-like Domain"/>
    <property type="match status" value="1"/>
</dbReference>
<comment type="caution">
    <text evidence="3">The sequence shown here is derived from an EMBL/GenBank/DDBJ whole genome shotgun (WGS) entry which is preliminary data.</text>
</comment>
<proteinExistence type="predicted"/>
<protein>
    <submittedName>
        <fullName evidence="3">Gfo/Idh/MocA family oxidoreductase</fullName>
    </submittedName>
</protein>
<dbReference type="GO" id="GO:0016491">
    <property type="term" value="F:oxidoreductase activity"/>
    <property type="evidence" value="ECO:0007669"/>
    <property type="project" value="UniProtKB-KW"/>
</dbReference>
<dbReference type="InterPro" id="IPR050463">
    <property type="entry name" value="Gfo/Idh/MocA_oxidrdct_glycsds"/>
</dbReference>
<dbReference type="Pfam" id="PF01408">
    <property type="entry name" value="GFO_IDH_MocA"/>
    <property type="match status" value="1"/>
</dbReference>
<dbReference type="Gene3D" id="3.30.360.10">
    <property type="entry name" value="Dihydrodipicolinate Reductase, domain 2"/>
    <property type="match status" value="1"/>
</dbReference>
<keyword evidence="1" id="KW-0560">Oxidoreductase</keyword>
<organism evidence="3 4">
    <name type="scientific">candidate division KSB3 bacterium</name>
    <dbReference type="NCBI Taxonomy" id="2044937"/>
    <lineage>
        <taxon>Bacteria</taxon>
        <taxon>candidate division KSB3</taxon>
    </lineage>
</organism>
<dbReference type="GO" id="GO:0000166">
    <property type="term" value="F:nucleotide binding"/>
    <property type="evidence" value="ECO:0007669"/>
    <property type="project" value="InterPro"/>
</dbReference>
<dbReference type="InterPro" id="IPR000683">
    <property type="entry name" value="Gfo/Idh/MocA-like_OxRdtase_N"/>
</dbReference>
<dbReference type="AlphaFoldDB" id="A0A9D5JXE7"/>
<gene>
    <name evidence="3" type="ORF">GF339_15950</name>
</gene>
<evidence type="ECO:0000313" key="3">
    <source>
        <dbReference type="EMBL" id="MBD3326079.1"/>
    </source>
</evidence>
<evidence type="ECO:0000313" key="4">
    <source>
        <dbReference type="Proteomes" id="UP000649604"/>
    </source>
</evidence>
<dbReference type="SUPFAM" id="SSF51735">
    <property type="entry name" value="NAD(P)-binding Rossmann-fold domains"/>
    <property type="match status" value="1"/>
</dbReference>
<dbReference type="Proteomes" id="UP000649604">
    <property type="component" value="Unassembled WGS sequence"/>
</dbReference>
<dbReference type="EMBL" id="WJJP01000522">
    <property type="protein sequence ID" value="MBD3326079.1"/>
    <property type="molecule type" value="Genomic_DNA"/>
</dbReference>
<dbReference type="PANTHER" id="PTHR43818">
    <property type="entry name" value="BCDNA.GH03377"/>
    <property type="match status" value="1"/>
</dbReference>
<accession>A0A9D5JXE7</accession>
<evidence type="ECO:0000259" key="2">
    <source>
        <dbReference type="Pfam" id="PF01408"/>
    </source>
</evidence>
<reference evidence="3" key="1">
    <citation type="submission" date="2019-11" db="EMBL/GenBank/DDBJ databases">
        <title>Microbial mats filling the niche in hypersaline microbial mats.</title>
        <authorList>
            <person name="Wong H.L."/>
            <person name="Macleod F.I."/>
            <person name="White R.A. III"/>
            <person name="Burns B.P."/>
        </authorList>
    </citation>
    <scope>NUCLEOTIDE SEQUENCE</scope>
    <source>
        <strain evidence="3">Rbin_158</strain>
    </source>
</reference>
<dbReference type="PANTHER" id="PTHR43818:SF11">
    <property type="entry name" value="BCDNA.GH03377"/>
    <property type="match status" value="1"/>
</dbReference>
<name>A0A9D5JXE7_9BACT</name>
<sequence>MDDSHCFYLSDTVEWNVSETTRRTMTSIAAQPIKFGFIGAGFIGQLAHIANYAQVEGCELYALAEIRPELRRKVLHRYGFQKGYANHRELLADPDVEAVVVVTPRPQTGPIALECLKTGRHVLTEKPMAHTWSQAQQLVSVAHENGVVYAVGYMKRHDEGVQMAKTLLDQAVQSGEFGQIIFARAHCFMGDSYCQCDGHITTAEEVCYPDHSAWTIAPDWLPRHLHRDFAWFLNVYGHNINLLRYLLDKTPDVTFARLNDQKGQITVFEWGHFPAILESGRFEYRGWDEITEIYFERARVRIQTPPPLLRNVPARIELYKGSGATHEILSPQSNWTWSFRRQAEAFINDIRIGSKPLASGSDSEEDLRLVEKIWRIYLHTL</sequence>
<dbReference type="InterPro" id="IPR036291">
    <property type="entry name" value="NAD(P)-bd_dom_sf"/>
</dbReference>